<evidence type="ECO:0000313" key="3">
    <source>
        <dbReference type="EMBL" id="MBK0396141.1"/>
    </source>
</evidence>
<feature type="compositionally biased region" description="Acidic residues" evidence="1">
    <location>
        <begin position="231"/>
        <end position="240"/>
    </location>
</feature>
<keyword evidence="2" id="KW-1133">Transmembrane helix</keyword>
<feature type="compositionally biased region" description="Low complexity" evidence="1">
    <location>
        <begin position="205"/>
        <end position="224"/>
    </location>
</feature>
<feature type="region of interest" description="Disordered" evidence="1">
    <location>
        <begin position="186"/>
        <end position="240"/>
    </location>
</feature>
<protein>
    <submittedName>
        <fullName evidence="3">Uncharacterized protein</fullName>
    </submittedName>
</protein>
<organism evidence="3 4">
    <name type="scientific">Kingella bonacorsii</name>
    <dbReference type="NCBI Taxonomy" id="2796361"/>
    <lineage>
        <taxon>Bacteria</taxon>
        <taxon>Pseudomonadati</taxon>
        <taxon>Pseudomonadota</taxon>
        <taxon>Betaproteobacteria</taxon>
        <taxon>Neisseriales</taxon>
        <taxon>Neisseriaceae</taxon>
        <taxon>Kingella</taxon>
    </lineage>
</organism>
<dbReference type="Proteomes" id="UP000614058">
    <property type="component" value="Unassembled WGS sequence"/>
</dbReference>
<accession>A0ABS1BS79</accession>
<evidence type="ECO:0000313" key="4">
    <source>
        <dbReference type="Proteomes" id="UP000614058"/>
    </source>
</evidence>
<evidence type="ECO:0000256" key="1">
    <source>
        <dbReference type="SAM" id="MobiDB-lite"/>
    </source>
</evidence>
<comment type="caution">
    <text evidence="3">The sequence shown here is derived from an EMBL/GenBank/DDBJ whole genome shotgun (WGS) entry which is preliminary data.</text>
</comment>
<feature type="transmembrane region" description="Helical" evidence="2">
    <location>
        <begin position="42"/>
        <end position="60"/>
    </location>
</feature>
<keyword evidence="4" id="KW-1185">Reference proteome</keyword>
<gene>
    <name evidence="3" type="ORF">JDW22_06000</name>
</gene>
<keyword evidence="2" id="KW-0472">Membrane</keyword>
<dbReference type="RefSeq" id="WP_200522313.1">
    <property type="nucleotide sequence ID" value="NZ_JAEHNZ010000002.1"/>
</dbReference>
<keyword evidence="2" id="KW-0812">Transmembrane</keyword>
<reference evidence="3 4" key="1">
    <citation type="journal article" date="2021" name="Pathogens">
        <title>Isolation and Characterization of Kingella bonacorsii sp. nov., A Novel Kingella Species Detected in a Stable Periodontitis Subject.</title>
        <authorList>
            <person name="Antezack A."/>
            <person name="Boxberger M."/>
            <person name="Rolland C."/>
            <person name="Monnet-Corti V."/>
            <person name="La Scola B."/>
        </authorList>
    </citation>
    <scope>NUCLEOTIDE SEQUENCE [LARGE SCALE GENOMIC DNA]</scope>
    <source>
        <strain evidence="3 4">Marseille-Q4569</strain>
    </source>
</reference>
<sequence length="240" mass="26667">MNVLKHHIQNEDRELEWALNYNAPNAGTPAWFLYPITLFKTAVRLPNAAFALAVVLSLSLFTWQPWISLILTAAFGGLWYVSYQDEMGTSVSLDLYDNECYIENGRDAETIALKGCKFVVHSAGKGAELVIKNREGERAVLRLHSADEGEINIMKRLAKYIEHCIATPAEYPVDSGNTIILNEPSFQPNGQPENAAADPFNEPVFGNAEGNENHENAPAANPFAYGRQPAEQDDEPLEFK</sequence>
<evidence type="ECO:0000256" key="2">
    <source>
        <dbReference type="SAM" id="Phobius"/>
    </source>
</evidence>
<proteinExistence type="predicted"/>
<dbReference type="EMBL" id="JAEHNZ010000002">
    <property type="protein sequence ID" value="MBK0396141.1"/>
    <property type="molecule type" value="Genomic_DNA"/>
</dbReference>
<name>A0ABS1BS79_9NEIS</name>